<accession>A0A8D1TMG0</accession>
<evidence type="ECO:0000256" key="7">
    <source>
        <dbReference type="ARBA" id="ARBA00023056"/>
    </source>
</evidence>
<dbReference type="CDD" id="cd02537">
    <property type="entry name" value="GT8_Glycogenin"/>
    <property type="match status" value="1"/>
</dbReference>
<dbReference type="AlphaFoldDB" id="A0A8D1TMG0"/>
<comment type="catalytic activity">
    <reaction evidence="12">
        <text>[1,4-alpha-D-glucosyl](n)-L-tyrosyl-[glycogenin] + UDP-alpha-D-glucose = [1,4-alpha-D-glucosyl](n+1)-L-tyrosyl-[glycogenin] + UDP + H(+)</text>
        <dbReference type="Rhea" id="RHEA:56560"/>
        <dbReference type="Rhea" id="RHEA-COMP:14606"/>
        <dbReference type="Rhea" id="RHEA-COMP:14607"/>
        <dbReference type="ChEBI" id="CHEBI:15378"/>
        <dbReference type="ChEBI" id="CHEBI:58223"/>
        <dbReference type="ChEBI" id="CHEBI:58885"/>
        <dbReference type="ChEBI" id="CHEBI:140574"/>
        <dbReference type="EC" id="2.4.1.186"/>
    </reaction>
    <physiologicalReaction direction="left-to-right" evidence="12">
        <dbReference type="Rhea" id="RHEA:56561"/>
    </physiologicalReaction>
</comment>
<keyword evidence="5" id="KW-0808">Transferase</keyword>
<keyword evidence="6" id="KW-0479">Metal-binding</keyword>
<evidence type="ECO:0000256" key="13">
    <source>
        <dbReference type="ARBA" id="ARBA00047924"/>
    </source>
</evidence>
<comment type="function">
    <text evidence="15">Self-glucosylating initiator of glycogen synthesis. It catalyzes the formation of a short alpha (1,4)-glucosyl chain covalently attached via a glucose 1-O-tyrosyl linkage to internal tyrosine residues and these chains act as primers for the elongation reaction catalyzed by glycogen synthase.</text>
</comment>
<comment type="cofactor">
    <cofactor evidence="1">
        <name>Mn(2+)</name>
        <dbReference type="ChEBI" id="CHEBI:29035"/>
    </cofactor>
</comment>
<dbReference type="Ensembl" id="ENSSSCT00060018419.1">
    <property type="protein sequence ID" value="ENSSSCP00060007405.1"/>
    <property type="gene ID" value="ENSSSCG00060013910.1"/>
</dbReference>
<dbReference type="GO" id="GO:0008466">
    <property type="term" value="F:glycogenin glucosyltransferase activity"/>
    <property type="evidence" value="ECO:0007669"/>
    <property type="project" value="UniProtKB-EC"/>
</dbReference>
<evidence type="ECO:0000256" key="16">
    <source>
        <dbReference type="SAM" id="MobiDB-lite"/>
    </source>
</evidence>
<dbReference type="SUPFAM" id="SSF53448">
    <property type="entry name" value="Nucleotide-diphospho-sugar transferases"/>
    <property type="match status" value="1"/>
</dbReference>
<dbReference type="EC" id="2.4.1.186" evidence="11"/>
<evidence type="ECO:0000256" key="5">
    <source>
        <dbReference type="ARBA" id="ARBA00022679"/>
    </source>
</evidence>
<dbReference type="FunFam" id="3.90.550.10:FF:000092">
    <property type="entry name" value="Glycogenin 2"/>
    <property type="match status" value="1"/>
</dbReference>
<reference evidence="17" key="1">
    <citation type="submission" date="2025-05" db="UniProtKB">
        <authorList>
            <consortium name="Ensembl"/>
        </authorList>
    </citation>
    <scope>IDENTIFICATION</scope>
</reference>
<evidence type="ECO:0000256" key="6">
    <source>
        <dbReference type="ARBA" id="ARBA00022723"/>
    </source>
</evidence>
<evidence type="ECO:0000256" key="9">
    <source>
        <dbReference type="ARBA" id="ARBA00023211"/>
    </source>
</evidence>
<sequence>TQRTCGAQTPDGEGGSDGDGALGPCFPRVRSEGARASRVKGSPVFLGCGVSSHRVILSRVFDEVLEVKQLDSADDVHLAFLKRPELGVTLTKLHCWTLTHYSKCVFLDADTLVLANIDELFDRTEFSAAPDPGWPDCFNSGVFVFQPSLETHGLLLRHAADHGSFDGADQGLLNSFFSSWSTADIHKHLPFIYNLSSNTAYTYGPAFRQFGSRAKVVHFLGSRKPWHYTYNPETGSVCTDGAGALSQHQASFLNLWWKTFHRGVLPLYETVLEEGEQTPPGHTAHLRGAGSPSACSGPTAEGPGVSSMPSTEEPGANSAEGPSQPRPARDPLERTVVVSETPPSPEAPSAEDVALAVSVSALSIQEKVKAPSPEEERRKWEEGRMDYLGRDAFARIQEKLDRFLQ</sequence>
<name>A0A8D1TMG0_PIG</name>
<keyword evidence="7" id="KW-0320">Glycogen biosynthesis</keyword>
<dbReference type="InterPro" id="IPR029044">
    <property type="entry name" value="Nucleotide-diphossugar_trans"/>
</dbReference>
<dbReference type="GO" id="GO:0046872">
    <property type="term" value="F:metal ion binding"/>
    <property type="evidence" value="ECO:0007669"/>
    <property type="project" value="UniProtKB-KW"/>
</dbReference>
<evidence type="ECO:0000313" key="18">
    <source>
        <dbReference type="Proteomes" id="UP000694571"/>
    </source>
</evidence>
<evidence type="ECO:0000256" key="2">
    <source>
        <dbReference type="ARBA" id="ARBA00004496"/>
    </source>
</evidence>
<dbReference type="PANTHER" id="PTHR11183">
    <property type="entry name" value="GLYCOGENIN SUBFAMILY MEMBER"/>
    <property type="match status" value="1"/>
</dbReference>
<comment type="subcellular location">
    <subcellularLocation>
        <location evidence="2">Cytoplasm</location>
    </subcellularLocation>
</comment>
<dbReference type="GO" id="GO:0005978">
    <property type="term" value="P:glycogen biosynthetic process"/>
    <property type="evidence" value="ECO:0007669"/>
    <property type="project" value="UniProtKB-KW"/>
</dbReference>
<evidence type="ECO:0000313" key="17">
    <source>
        <dbReference type="Ensembl" id="ENSSSCP00050038341.1"/>
    </source>
</evidence>
<comment type="function">
    <text evidence="14">Glycogenin participates in the glycogen biosynthetic process along with glycogen synthase and glycogen branching enzyme. It catalyzes the formation of a short alpha (1,4)-glucosyl chain covalently attached via a glucose 1-O-tyrosyl linkage to internal tyrosine residues and these chains act as primers for the elongation reaction catalyzed by glycogen synthase.</text>
</comment>
<dbReference type="InterPro" id="IPR050587">
    <property type="entry name" value="GNT1/Glycosyltrans_8"/>
</dbReference>
<evidence type="ECO:0000256" key="15">
    <source>
        <dbReference type="ARBA" id="ARBA00057883"/>
    </source>
</evidence>
<dbReference type="Pfam" id="PF01501">
    <property type="entry name" value="Glyco_transf_8"/>
    <property type="match status" value="1"/>
</dbReference>
<dbReference type="Proteomes" id="UP000694723">
    <property type="component" value="Unplaced"/>
</dbReference>
<evidence type="ECO:0000256" key="14">
    <source>
        <dbReference type="ARBA" id="ARBA00049637"/>
    </source>
</evidence>
<dbReference type="Ensembl" id="ENSSSCT00050089288.1">
    <property type="protein sequence ID" value="ENSSSCP00050038341.1"/>
    <property type="gene ID" value="ENSSSCG00050065531.1"/>
</dbReference>
<evidence type="ECO:0000256" key="3">
    <source>
        <dbReference type="ARBA" id="ARBA00004964"/>
    </source>
</evidence>
<dbReference type="Proteomes" id="UP000694571">
    <property type="component" value="Unplaced"/>
</dbReference>
<feature type="region of interest" description="Disordered" evidence="16">
    <location>
        <begin position="276"/>
        <end position="352"/>
    </location>
</feature>
<evidence type="ECO:0000256" key="8">
    <source>
        <dbReference type="ARBA" id="ARBA00023180"/>
    </source>
</evidence>
<protein>
    <recommendedName>
        <fullName evidence="11">glycogenin glucosyltransferase</fullName>
        <ecNumber evidence="11">2.4.1.186</ecNumber>
    </recommendedName>
</protein>
<feature type="compositionally biased region" description="Low complexity" evidence="16">
    <location>
        <begin position="335"/>
        <end position="352"/>
    </location>
</feature>
<organism evidence="17 18">
    <name type="scientific">Sus scrofa</name>
    <name type="common">Pig</name>
    <dbReference type="NCBI Taxonomy" id="9823"/>
    <lineage>
        <taxon>Eukaryota</taxon>
        <taxon>Metazoa</taxon>
        <taxon>Chordata</taxon>
        <taxon>Craniata</taxon>
        <taxon>Vertebrata</taxon>
        <taxon>Euteleostomi</taxon>
        <taxon>Mammalia</taxon>
        <taxon>Eutheria</taxon>
        <taxon>Laurasiatheria</taxon>
        <taxon>Artiodactyla</taxon>
        <taxon>Suina</taxon>
        <taxon>Suidae</taxon>
        <taxon>Sus</taxon>
    </lineage>
</organism>
<dbReference type="InterPro" id="IPR002495">
    <property type="entry name" value="Glyco_trans_8"/>
</dbReference>
<keyword evidence="9" id="KW-0464">Manganese</keyword>
<keyword evidence="8" id="KW-0325">Glycoprotein</keyword>
<evidence type="ECO:0000256" key="11">
    <source>
        <dbReference type="ARBA" id="ARBA00038934"/>
    </source>
</evidence>
<comment type="pathway">
    <text evidence="3">Glycan biosynthesis; glycogen biosynthesis.</text>
</comment>
<keyword evidence="4" id="KW-0963">Cytoplasm</keyword>
<comment type="similarity">
    <text evidence="10">Belongs to the glycosyltransferase 8 family. Glycogenin subfamily.</text>
</comment>
<feature type="region of interest" description="Disordered" evidence="16">
    <location>
        <begin position="1"/>
        <end position="23"/>
    </location>
</feature>
<gene>
    <name evidence="17" type="primary">GYG2</name>
</gene>
<dbReference type="Gene3D" id="3.90.550.10">
    <property type="entry name" value="Spore Coat Polysaccharide Biosynthesis Protein SpsA, Chain A"/>
    <property type="match status" value="1"/>
</dbReference>
<proteinExistence type="inferred from homology"/>
<dbReference type="GO" id="GO:0005737">
    <property type="term" value="C:cytoplasm"/>
    <property type="evidence" value="ECO:0007669"/>
    <property type="project" value="UniProtKB-SubCell"/>
</dbReference>
<feature type="compositionally biased region" description="Gly residues" evidence="16">
    <location>
        <begin position="12"/>
        <end position="21"/>
    </location>
</feature>
<evidence type="ECO:0000256" key="10">
    <source>
        <dbReference type="ARBA" id="ARBA00038162"/>
    </source>
</evidence>
<evidence type="ECO:0000256" key="12">
    <source>
        <dbReference type="ARBA" id="ARBA00047374"/>
    </source>
</evidence>
<evidence type="ECO:0000256" key="4">
    <source>
        <dbReference type="ARBA" id="ARBA00022490"/>
    </source>
</evidence>
<evidence type="ECO:0000256" key="1">
    <source>
        <dbReference type="ARBA" id="ARBA00001936"/>
    </source>
</evidence>
<comment type="catalytic activity">
    <reaction evidence="13">
        <text>L-tyrosyl-[glycogenin] + UDP-alpha-D-glucose = alpha-D-glucosyl-L-tyrosyl-[glycogenin] + UDP + H(+)</text>
        <dbReference type="Rhea" id="RHEA:23360"/>
        <dbReference type="Rhea" id="RHEA-COMP:14604"/>
        <dbReference type="Rhea" id="RHEA-COMP:14605"/>
        <dbReference type="ChEBI" id="CHEBI:15378"/>
        <dbReference type="ChEBI" id="CHEBI:46858"/>
        <dbReference type="ChEBI" id="CHEBI:58223"/>
        <dbReference type="ChEBI" id="CHEBI:58885"/>
        <dbReference type="ChEBI" id="CHEBI:140573"/>
        <dbReference type="EC" id="2.4.1.186"/>
    </reaction>
    <physiologicalReaction direction="left-to-right" evidence="13">
        <dbReference type="Rhea" id="RHEA:23361"/>
    </physiologicalReaction>
</comment>